<dbReference type="EMBL" id="JACHLP010000002">
    <property type="protein sequence ID" value="MBB4842619.1"/>
    <property type="molecule type" value="Genomic_DNA"/>
</dbReference>
<dbReference type="Pfam" id="PF02631">
    <property type="entry name" value="RecX_HTH2"/>
    <property type="match status" value="1"/>
</dbReference>
<evidence type="ECO:0000256" key="3">
    <source>
        <dbReference type="ARBA" id="ARBA00018111"/>
    </source>
</evidence>
<dbReference type="InterPro" id="IPR003783">
    <property type="entry name" value="Regulatory_RecX"/>
</dbReference>
<gene>
    <name evidence="5" type="primary">recX</name>
    <name evidence="9" type="ORF">HNP55_001134</name>
</gene>
<keyword evidence="4 5" id="KW-0963">Cytoplasm</keyword>
<dbReference type="InterPro" id="IPR036388">
    <property type="entry name" value="WH-like_DNA-bd_sf"/>
</dbReference>
<evidence type="ECO:0000259" key="8">
    <source>
        <dbReference type="Pfam" id="PF21981"/>
    </source>
</evidence>
<dbReference type="GO" id="GO:0005737">
    <property type="term" value="C:cytoplasm"/>
    <property type="evidence" value="ECO:0007669"/>
    <property type="project" value="UniProtKB-SubCell"/>
</dbReference>
<evidence type="ECO:0000259" key="7">
    <source>
        <dbReference type="Pfam" id="PF02631"/>
    </source>
</evidence>
<dbReference type="AlphaFoldDB" id="A0A840L910"/>
<accession>A0A840L910</accession>
<evidence type="ECO:0000313" key="9">
    <source>
        <dbReference type="EMBL" id="MBB4842619.1"/>
    </source>
</evidence>
<protein>
    <recommendedName>
        <fullName evidence="3 5">Regulatory protein RecX</fullName>
    </recommendedName>
</protein>
<evidence type="ECO:0000256" key="4">
    <source>
        <dbReference type="ARBA" id="ARBA00022490"/>
    </source>
</evidence>
<dbReference type="Pfam" id="PF21981">
    <property type="entry name" value="RecX_HTH3"/>
    <property type="match status" value="1"/>
</dbReference>
<comment type="subcellular location">
    <subcellularLocation>
        <location evidence="1 5">Cytoplasm</location>
    </subcellularLocation>
</comment>
<dbReference type="InterPro" id="IPR053924">
    <property type="entry name" value="RecX_HTH_2nd"/>
</dbReference>
<dbReference type="GO" id="GO:0006282">
    <property type="term" value="P:regulation of DNA repair"/>
    <property type="evidence" value="ECO:0007669"/>
    <property type="project" value="UniProtKB-UniRule"/>
</dbReference>
<dbReference type="PANTHER" id="PTHR33602">
    <property type="entry name" value="REGULATORY PROTEIN RECX FAMILY PROTEIN"/>
    <property type="match status" value="1"/>
</dbReference>
<feature type="domain" description="RecX third three-helical" evidence="8">
    <location>
        <begin position="126"/>
        <end position="182"/>
    </location>
</feature>
<keyword evidence="10" id="KW-1185">Reference proteome</keyword>
<evidence type="ECO:0000256" key="2">
    <source>
        <dbReference type="ARBA" id="ARBA00009695"/>
    </source>
</evidence>
<comment type="similarity">
    <text evidence="2 5">Belongs to the RecX family.</text>
</comment>
<dbReference type="HAMAP" id="MF_01114">
    <property type="entry name" value="RecX"/>
    <property type="match status" value="1"/>
</dbReference>
<dbReference type="RefSeq" id="WP_184297085.1">
    <property type="nucleotide sequence ID" value="NZ_JACHLP010000002.1"/>
</dbReference>
<feature type="domain" description="RecX second three-helical" evidence="7">
    <location>
        <begin position="82"/>
        <end position="113"/>
    </location>
</feature>
<organism evidence="9 10">
    <name type="scientific">Roseateles oligotrophus</name>
    <dbReference type="NCBI Taxonomy" id="1769250"/>
    <lineage>
        <taxon>Bacteria</taxon>
        <taxon>Pseudomonadati</taxon>
        <taxon>Pseudomonadota</taxon>
        <taxon>Betaproteobacteria</taxon>
        <taxon>Burkholderiales</taxon>
        <taxon>Sphaerotilaceae</taxon>
        <taxon>Roseateles</taxon>
    </lineage>
</organism>
<dbReference type="PANTHER" id="PTHR33602:SF1">
    <property type="entry name" value="REGULATORY PROTEIN RECX FAMILY PROTEIN"/>
    <property type="match status" value="1"/>
</dbReference>
<dbReference type="InterPro" id="IPR053925">
    <property type="entry name" value="RecX_HTH_3rd"/>
</dbReference>
<comment type="function">
    <text evidence="5">Modulates RecA activity.</text>
</comment>
<evidence type="ECO:0000256" key="5">
    <source>
        <dbReference type="HAMAP-Rule" id="MF_01114"/>
    </source>
</evidence>
<feature type="region of interest" description="Disordered" evidence="6">
    <location>
        <begin position="42"/>
        <end position="62"/>
    </location>
</feature>
<sequence>MKSSKPLSLKARAIALLAQREHSVSELRRKLLRMEQERLRKDEAATKEFGSGLASDEQDNPERSAETVEALLAWLQAQSYLSEARFVESRLHARAARFGAGRIKQELAQHGLSLDAEHLERLKNSELDRARGVWERKFGAIGPPSAGKTPNQSHEALAAARAKQTRFLLQRGFAPELIRQLLRALEQEEAEGKDAAQE</sequence>
<proteinExistence type="inferred from homology"/>
<comment type="caution">
    <text evidence="9">The sequence shown here is derived from an EMBL/GenBank/DDBJ whole genome shotgun (WGS) entry which is preliminary data.</text>
</comment>
<dbReference type="Proteomes" id="UP000562027">
    <property type="component" value="Unassembled WGS sequence"/>
</dbReference>
<evidence type="ECO:0000256" key="1">
    <source>
        <dbReference type="ARBA" id="ARBA00004496"/>
    </source>
</evidence>
<evidence type="ECO:0000256" key="6">
    <source>
        <dbReference type="SAM" id="MobiDB-lite"/>
    </source>
</evidence>
<name>A0A840L910_9BURK</name>
<reference evidence="9 10" key="1">
    <citation type="submission" date="2020-08" db="EMBL/GenBank/DDBJ databases">
        <title>Functional genomics of gut bacteria from endangered species of beetles.</title>
        <authorList>
            <person name="Carlos-Shanley C."/>
        </authorList>
    </citation>
    <scope>NUCLEOTIDE SEQUENCE [LARGE SCALE GENOMIC DNA]</scope>
    <source>
        <strain evidence="9 10">S00239</strain>
    </source>
</reference>
<dbReference type="Gene3D" id="1.10.10.10">
    <property type="entry name" value="Winged helix-like DNA-binding domain superfamily/Winged helix DNA-binding domain"/>
    <property type="match status" value="3"/>
</dbReference>
<evidence type="ECO:0000313" key="10">
    <source>
        <dbReference type="Proteomes" id="UP000562027"/>
    </source>
</evidence>